<sequence>MNISIRSVWHGGGTSAPSSQARGGSKPEIWGLRATSCVPQRAIGLASRSVKGQVRGRFEGTARPSGTEWHDGPRESIRGTWRAR</sequence>
<dbReference type="Proteomes" id="UP000321155">
    <property type="component" value="Unassembled WGS sequence"/>
</dbReference>
<reference evidence="2 3" key="1">
    <citation type="submission" date="2019-07" db="EMBL/GenBank/DDBJ databases">
        <title>Whole genome shotgun sequence of Kocuria flava NBRC 107626.</title>
        <authorList>
            <person name="Hosoyama A."/>
            <person name="Uohara A."/>
            <person name="Ohji S."/>
            <person name="Ichikawa N."/>
        </authorList>
    </citation>
    <scope>NUCLEOTIDE SEQUENCE [LARGE SCALE GENOMIC DNA]</scope>
    <source>
        <strain evidence="2 3">NBRC 107626</strain>
    </source>
</reference>
<evidence type="ECO:0000313" key="3">
    <source>
        <dbReference type="Proteomes" id="UP000321155"/>
    </source>
</evidence>
<proteinExistence type="predicted"/>
<gene>
    <name evidence="2" type="ORF">KFL01_31220</name>
</gene>
<evidence type="ECO:0000256" key="1">
    <source>
        <dbReference type="SAM" id="MobiDB-lite"/>
    </source>
</evidence>
<feature type="region of interest" description="Disordered" evidence="1">
    <location>
        <begin position="1"/>
        <end position="27"/>
    </location>
</feature>
<feature type="region of interest" description="Disordered" evidence="1">
    <location>
        <begin position="51"/>
        <end position="84"/>
    </location>
</feature>
<name>A0ABQ0X892_9MICC</name>
<protein>
    <submittedName>
        <fullName evidence="2">Uncharacterized protein</fullName>
    </submittedName>
</protein>
<dbReference type="EMBL" id="BJZR01000200">
    <property type="protein sequence ID" value="GEO93816.1"/>
    <property type="molecule type" value="Genomic_DNA"/>
</dbReference>
<accession>A0ABQ0X892</accession>
<keyword evidence="3" id="KW-1185">Reference proteome</keyword>
<feature type="compositionally biased region" description="Basic and acidic residues" evidence="1">
    <location>
        <begin position="68"/>
        <end position="77"/>
    </location>
</feature>
<comment type="caution">
    <text evidence="2">The sequence shown here is derived from an EMBL/GenBank/DDBJ whole genome shotgun (WGS) entry which is preliminary data.</text>
</comment>
<evidence type="ECO:0000313" key="2">
    <source>
        <dbReference type="EMBL" id="GEO93816.1"/>
    </source>
</evidence>
<organism evidence="2 3">
    <name type="scientific">Kocuria flava</name>
    <dbReference type="NCBI Taxonomy" id="446860"/>
    <lineage>
        <taxon>Bacteria</taxon>
        <taxon>Bacillati</taxon>
        <taxon>Actinomycetota</taxon>
        <taxon>Actinomycetes</taxon>
        <taxon>Micrococcales</taxon>
        <taxon>Micrococcaceae</taxon>
        <taxon>Kocuria</taxon>
    </lineage>
</organism>